<feature type="region of interest" description="Disordered" evidence="1">
    <location>
        <begin position="1"/>
        <end position="189"/>
    </location>
</feature>
<keyword evidence="3" id="KW-1185">Reference proteome</keyword>
<evidence type="ECO:0000313" key="2">
    <source>
        <dbReference type="EMBL" id="GIG71774.1"/>
    </source>
</evidence>
<protein>
    <submittedName>
        <fullName evidence="2">Uncharacterized protein</fullName>
    </submittedName>
</protein>
<organism evidence="2 3">
    <name type="scientific">Planosporangium flavigriseum</name>
    <dbReference type="NCBI Taxonomy" id="373681"/>
    <lineage>
        <taxon>Bacteria</taxon>
        <taxon>Bacillati</taxon>
        <taxon>Actinomycetota</taxon>
        <taxon>Actinomycetes</taxon>
        <taxon>Micromonosporales</taxon>
        <taxon>Micromonosporaceae</taxon>
        <taxon>Planosporangium</taxon>
    </lineage>
</organism>
<proteinExistence type="predicted"/>
<feature type="compositionally biased region" description="Low complexity" evidence="1">
    <location>
        <begin position="102"/>
        <end position="113"/>
    </location>
</feature>
<evidence type="ECO:0000313" key="3">
    <source>
        <dbReference type="Proteomes" id="UP000653674"/>
    </source>
</evidence>
<reference evidence="2" key="1">
    <citation type="submission" date="2021-01" db="EMBL/GenBank/DDBJ databases">
        <title>Whole genome shotgun sequence of Planosporangium flavigriseum NBRC 105377.</title>
        <authorList>
            <person name="Komaki H."/>
            <person name="Tamura T."/>
        </authorList>
    </citation>
    <scope>NUCLEOTIDE SEQUENCE</scope>
    <source>
        <strain evidence="2">NBRC 105377</strain>
    </source>
</reference>
<evidence type="ECO:0000256" key="1">
    <source>
        <dbReference type="SAM" id="MobiDB-lite"/>
    </source>
</evidence>
<dbReference type="EMBL" id="BONU01000001">
    <property type="protein sequence ID" value="GIG71774.1"/>
    <property type="molecule type" value="Genomic_DNA"/>
</dbReference>
<gene>
    <name evidence="2" type="ORF">Pfl04_01780</name>
</gene>
<accession>A0A8J3LI83</accession>
<name>A0A8J3LI83_9ACTN</name>
<feature type="compositionally biased region" description="Basic and acidic residues" evidence="1">
    <location>
        <begin position="33"/>
        <end position="51"/>
    </location>
</feature>
<sequence>MSDVGNPQDRDARNQDSGGQEVRTPDIQYPETKLPDAAKRGAEEVLDEYDRYGPGYLDEVTEPQDEAGQARAAAESQDVADHPIDPFIYESGGPTDTRGMVTTTGGKAGPAAAHPYHNREPKGPGKVANPTTGDATSGGMGTPVGGPYSDATTAVSVGGTIVGGCDEEPDGAPAEGAGANRTGDGSYSA</sequence>
<comment type="caution">
    <text evidence="2">The sequence shown here is derived from an EMBL/GenBank/DDBJ whole genome shotgun (WGS) entry which is preliminary data.</text>
</comment>
<dbReference type="AlphaFoldDB" id="A0A8J3LI83"/>
<dbReference type="Proteomes" id="UP000653674">
    <property type="component" value="Unassembled WGS sequence"/>
</dbReference>